<comment type="caution">
    <text evidence="9">The sequence shown here is derived from an EMBL/GenBank/DDBJ whole genome shotgun (WGS) entry which is preliminary data.</text>
</comment>
<dbReference type="PANTHER" id="PTHR22726">
    <property type="entry name" value="METALLOENDOPEPTIDASE OMA1"/>
    <property type="match status" value="1"/>
</dbReference>
<evidence type="ECO:0000256" key="6">
    <source>
        <dbReference type="RuleBase" id="RU003983"/>
    </source>
</evidence>
<evidence type="ECO:0000259" key="7">
    <source>
        <dbReference type="Pfam" id="PF01435"/>
    </source>
</evidence>
<keyword evidence="2" id="KW-0479">Metal-binding</keyword>
<comment type="similarity">
    <text evidence="6">Belongs to the peptidase M48 family.</text>
</comment>
<feature type="domain" description="Peptidase M48" evidence="7">
    <location>
        <begin position="164"/>
        <end position="333"/>
    </location>
</feature>
<dbReference type="EMBL" id="JACOGF010000015">
    <property type="protein sequence ID" value="MBC3920316.1"/>
    <property type="molecule type" value="Genomic_DNA"/>
</dbReference>
<dbReference type="InterPro" id="IPR051156">
    <property type="entry name" value="Mito/Outer_Membr_Metalloprot"/>
</dbReference>
<evidence type="ECO:0000256" key="2">
    <source>
        <dbReference type="ARBA" id="ARBA00022723"/>
    </source>
</evidence>
<keyword evidence="4 6" id="KW-0862">Zinc</keyword>
<gene>
    <name evidence="9" type="ORF">H8L32_22825</name>
</gene>
<dbReference type="Proteomes" id="UP000650424">
    <property type="component" value="Unassembled WGS sequence"/>
</dbReference>
<evidence type="ECO:0000256" key="1">
    <source>
        <dbReference type="ARBA" id="ARBA00022670"/>
    </source>
</evidence>
<dbReference type="InterPro" id="IPR055518">
    <property type="entry name" value="DUF7092"/>
</dbReference>
<reference evidence="9 10" key="1">
    <citation type="submission" date="2020-08" db="EMBL/GenBank/DDBJ databases">
        <title>Novel species isolated from subtropical streams in China.</title>
        <authorList>
            <person name="Lu H."/>
        </authorList>
    </citation>
    <scope>NUCLEOTIDE SEQUENCE [LARGE SCALE GENOMIC DNA]</scope>
    <source>
        <strain evidence="9 10">CY18W</strain>
    </source>
</reference>
<protein>
    <submittedName>
        <fullName evidence="9">M48 family metallopeptidase</fullName>
    </submittedName>
</protein>
<dbReference type="Pfam" id="PF23368">
    <property type="entry name" value="DUF7092"/>
    <property type="match status" value="1"/>
</dbReference>
<proteinExistence type="inferred from homology"/>
<evidence type="ECO:0000313" key="9">
    <source>
        <dbReference type="EMBL" id="MBC3920316.1"/>
    </source>
</evidence>
<dbReference type="RefSeq" id="WP_186949750.1">
    <property type="nucleotide sequence ID" value="NZ_JACOGF010000015.1"/>
</dbReference>
<comment type="cofactor">
    <cofactor evidence="6">
        <name>Zn(2+)</name>
        <dbReference type="ChEBI" id="CHEBI:29105"/>
    </cofactor>
    <text evidence="6">Binds 1 zinc ion per subunit.</text>
</comment>
<name>A0ABR6ZWS2_9BURK</name>
<evidence type="ECO:0000256" key="3">
    <source>
        <dbReference type="ARBA" id="ARBA00022801"/>
    </source>
</evidence>
<dbReference type="InterPro" id="IPR018506">
    <property type="entry name" value="Cyt_B5_heme-BS"/>
</dbReference>
<evidence type="ECO:0000256" key="5">
    <source>
        <dbReference type="ARBA" id="ARBA00023049"/>
    </source>
</evidence>
<evidence type="ECO:0000259" key="8">
    <source>
        <dbReference type="Pfam" id="PF23368"/>
    </source>
</evidence>
<organism evidence="9 10">
    <name type="scientific">Undibacterium hunanense</name>
    <dbReference type="NCBI Taxonomy" id="2762292"/>
    <lineage>
        <taxon>Bacteria</taxon>
        <taxon>Pseudomonadati</taxon>
        <taxon>Pseudomonadota</taxon>
        <taxon>Betaproteobacteria</taxon>
        <taxon>Burkholderiales</taxon>
        <taxon>Oxalobacteraceae</taxon>
        <taxon>Undibacterium</taxon>
    </lineage>
</organism>
<keyword evidence="3 6" id="KW-0378">Hydrolase</keyword>
<dbReference type="CDD" id="cd07332">
    <property type="entry name" value="M48C_Oma1_like"/>
    <property type="match status" value="1"/>
</dbReference>
<sequence>MNTVAAIYFDGKTSRLYRVEFSVIGDTAYVREITNDLHEGITRSCPLTELRVSERTRHAPRKVTFSDGAYLEITDHATFNTMLGNTGYQDSTVVQLQQSWTGTLFALAGTVIVLTLGYMYGLPAASRVVAFATPVSVERKLGDGMLDFLDKHIFKPSVLPAARQEELSARFQRLRPPRGDSPTYHLVFRKSTIGPNAFALPSGDIIVTDEIIKLMNDDEAIMGVLAHELGHLHERHLTRRIIQSSAVGATATLLFGDVSAVVANIPTLMLDLKYSRDAETEADDYAMKMLDANGIAREHLAVAFEKLDALAPGMSPYLSSHPAGSDRVMRIRGYDRGRSSDKTEP</sequence>
<dbReference type="PANTHER" id="PTHR22726:SF1">
    <property type="entry name" value="METALLOENDOPEPTIDASE OMA1, MITOCHONDRIAL"/>
    <property type="match status" value="1"/>
</dbReference>
<evidence type="ECO:0000313" key="10">
    <source>
        <dbReference type="Proteomes" id="UP000650424"/>
    </source>
</evidence>
<dbReference type="InterPro" id="IPR001915">
    <property type="entry name" value="Peptidase_M48"/>
</dbReference>
<dbReference type="Gene3D" id="3.30.2010.10">
    <property type="entry name" value="Metalloproteases ('zincins'), catalytic domain"/>
    <property type="match status" value="1"/>
</dbReference>
<keyword evidence="10" id="KW-1185">Reference proteome</keyword>
<accession>A0ABR6ZWS2</accession>
<keyword evidence="1 6" id="KW-0645">Protease</keyword>
<evidence type="ECO:0000256" key="4">
    <source>
        <dbReference type="ARBA" id="ARBA00022833"/>
    </source>
</evidence>
<feature type="domain" description="DUF7092" evidence="8">
    <location>
        <begin position="4"/>
        <end position="84"/>
    </location>
</feature>
<keyword evidence="5 6" id="KW-0482">Metalloprotease</keyword>
<dbReference type="Pfam" id="PF01435">
    <property type="entry name" value="Peptidase_M48"/>
    <property type="match status" value="1"/>
</dbReference>
<dbReference type="PROSITE" id="PS00191">
    <property type="entry name" value="CYTOCHROME_B5_1"/>
    <property type="match status" value="1"/>
</dbReference>